<comment type="caution">
    <text evidence="1">The sequence shown here is derived from an EMBL/GenBank/DDBJ whole genome shotgun (WGS) entry which is preliminary data.</text>
</comment>
<accession>K1SW87</accession>
<dbReference type="AlphaFoldDB" id="K1SW87"/>
<evidence type="ECO:0000313" key="1">
    <source>
        <dbReference type="EMBL" id="EKC51486.1"/>
    </source>
</evidence>
<sequence>MASGDVIALVNYMNQILIELVKLA</sequence>
<gene>
    <name evidence="1" type="ORF">LEA_17372</name>
</gene>
<name>K1SW87_9ZZZZ</name>
<proteinExistence type="predicted"/>
<reference evidence="1" key="1">
    <citation type="journal article" date="2013" name="Environ. Microbiol.">
        <title>Microbiota from the distal guts of lean and obese adolescents exhibit partial functional redundancy besides clear differences in community structure.</title>
        <authorList>
            <person name="Ferrer M."/>
            <person name="Ruiz A."/>
            <person name="Lanza F."/>
            <person name="Haange S.B."/>
            <person name="Oberbach A."/>
            <person name="Till H."/>
            <person name="Bargiela R."/>
            <person name="Campoy C."/>
            <person name="Segura M.T."/>
            <person name="Richter M."/>
            <person name="von Bergen M."/>
            <person name="Seifert J."/>
            <person name="Suarez A."/>
        </authorList>
    </citation>
    <scope>NUCLEOTIDE SEQUENCE</scope>
</reference>
<feature type="non-terminal residue" evidence="1">
    <location>
        <position position="24"/>
    </location>
</feature>
<protein>
    <submittedName>
        <fullName evidence="1">Uncharacterized protein</fullName>
    </submittedName>
</protein>
<organism evidence="1">
    <name type="scientific">human gut metagenome</name>
    <dbReference type="NCBI Taxonomy" id="408170"/>
    <lineage>
        <taxon>unclassified sequences</taxon>
        <taxon>metagenomes</taxon>
        <taxon>organismal metagenomes</taxon>
    </lineage>
</organism>
<dbReference type="EMBL" id="AJWY01011895">
    <property type="protein sequence ID" value="EKC51486.1"/>
    <property type="molecule type" value="Genomic_DNA"/>
</dbReference>